<evidence type="ECO:0000313" key="1">
    <source>
        <dbReference type="EMBL" id="CCH19824.1"/>
    </source>
</evidence>
<keyword evidence="2" id="KW-1185">Reference proteome</keyword>
<dbReference type="Proteomes" id="UP000003448">
    <property type="component" value="Unassembled WGS sequence"/>
</dbReference>
<dbReference type="AlphaFoldDB" id="I0L7M7"/>
<organism evidence="1 2">
    <name type="scientific">Micromonospora lupini str. Lupac 08</name>
    <dbReference type="NCBI Taxonomy" id="1150864"/>
    <lineage>
        <taxon>Bacteria</taxon>
        <taxon>Bacillati</taxon>
        <taxon>Actinomycetota</taxon>
        <taxon>Actinomycetes</taxon>
        <taxon>Micromonosporales</taxon>
        <taxon>Micromonosporaceae</taxon>
        <taxon>Micromonospora</taxon>
    </lineage>
</organism>
<dbReference type="EMBL" id="CAIE01000036">
    <property type="protein sequence ID" value="CCH19824.1"/>
    <property type="molecule type" value="Genomic_DNA"/>
</dbReference>
<evidence type="ECO:0000313" key="2">
    <source>
        <dbReference type="Proteomes" id="UP000003448"/>
    </source>
</evidence>
<reference evidence="1 2" key="1">
    <citation type="journal article" date="2012" name="J. Bacteriol.">
        <title>Genome Sequence of Micromonospora lupini Lupac 08, Isolated from Root Nodules of Lupinus angustifolius.</title>
        <authorList>
            <person name="Alonso-Vega P."/>
            <person name="Normand P."/>
            <person name="Bacigalupe R."/>
            <person name="Pujic P."/>
            <person name="Lajus A."/>
            <person name="Vallenet D."/>
            <person name="Carro L."/>
            <person name="Coll P."/>
            <person name="Trujillo M.E."/>
        </authorList>
    </citation>
    <scope>NUCLEOTIDE SEQUENCE [LARGE SCALE GENOMIC DNA]</scope>
    <source>
        <strain evidence="1 2">Lupac 08</strain>
    </source>
</reference>
<gene>
    <name evidence="1" type="ORF">MILUP08_44702</name>
</gene>
<sequence>MVDLAGGANVYPFTAVAARRVAEPCQPI</sequence>
<proteinExistence type="predicted"/>
<accession>I0L7M7</accession>
<dbReference type="STRING" id="1150864.MILUP08_44702"/>
<name>I0L7M7_9ACTN</name>
<protein>
    <submittedName>
        <fullName evidence="1">Uncharacterized protein</fullName>
    </submittedName>
</protein>